<proteinExistence type="predicted"/>
<accession>A0ABS4GVM5</accession>
<sequence>MKNSPRFFPRTFLTCLLLIFVFTQSIYAQEQEPDYAKWGEAAIAEVKKQYPESQETDYEYLGRKRVSQTESQDTFEFRVTTGGQKKLVRAYVSFHPQTNKLVRVRLTEVQP</sequence>
<evidence type="ECO:0000313" key="3">
    <source>
        <dbReference type="Proteomes" id="UP001519343"/>
    </source>
</evidence>
<comment type="caution">
    <text evidence="2">The sequence shown here is derived from an EMBL/GenBank/DDBJ whole genome shotgun (WGS) entry which is preliminary data.</text>
</comment>
<dbReference type="Proteomes" id="UP001519343">
    <property type="component" value="Unassembled WGS sequence"/>
</dbReference>
<keyword evidence="3" id="KW-1185">Reference proteome</keyword>
<organism evidence="2 3">
    <name type="scientific">Ammoniphilus resinae</name>
    <dbReference type="NCBI Taxonomy" id="861532"/>
    <lineage>
        <taxon>Bacteria</taxon>
        <taxon>Bacillati</taxon>
        <taxon>Bacillota</taxon>
        <taxon>Bacilli</taxon>
        <taxon>Bacillales</taxon>
        <taxon>Paenibacillaceae</taxon>
        <taxon>Aneurinibacillus group</taxon>
        <taxon>Ammoniphilus</taxon>
    </lineage>
</organism>
<evidence type="ECO:0000256" key="1">
    <source>
        <dbReference type="SAM" id="SignalP"/>
    </source>
</evidence>
<evidence type="ECO:0008006" key="4">
    <source>
        <dbReference type="Google" id="ProtNLM"/>
    </source>
</evidence>
<gene>
    <name evidence="2" type="ORF">J2Z37_004345</name>
</gene>
<dbReference type="RefSeq" id="WP_209812327.1">
    <property type="nucleotide sequence ID" value="NZ_JAGGKT010000019.1"/>
</dbReference>
<evidence type="ECO:0000313" key="2">
    <source>
        <dbReference type="EMBL" id="MBP1934325.1"/>
    </source>
</evidence>
<feature type="signal peptide" evidence="1">
    <location>
        <begin position="1"/>
        <end position="28"/>
    </location>
</feature>
<dbReference type="InterPro" id="IPR024987">
    <property type="entry name" value="DUF3889"/>
</dbReference>
<feature type="chain" id="PRO_5046346652" description="DUF3889 domain-containing protein" evidence="1">
    <location>
        <begin position="29"/>
        <end position="111"/>
    </location>
</feature>
<protein>
    <recommendedName>
        <fullName evidence="4">DUF3889 domain-containing protein</fullName>
    </recommendedName>
</protein>
<dbReference type="EMBL" id="JAGGKT010000019">
    <property type="protein sequence ID" value="MBP1934325.1"/>
    <property type="molecule type" value="Genomic_DNA"/>
</dbReference>
<dbReference type="Gene3D" id="3.10.450.390">
    <property type="entry name" value="Protein of unknown function DUF3889"/>
    <property type="match status" value="1"/>
</dbReference>
<name>A0ABS4GVM5_9BACL</name>
<keyword evidence="1" id="KW-0732">Signal</keyword>
<dbReference type="Pfam" id="PF13028">
    <property type="entry name" value="DUF3889"/>
    <property type="match status" value="1"/>
</dbReference>
<reference evidence="2 3" key="1">
    <citation type="submission" date="2021-03" db="EMBL/GenBank/DDBJ databases">
        <title>Genomic Encyclopedia of Type Strains, Phase IV (KMG-IV): sequencing the most valuable type-strain genomes for metagenomic binning, comparative biology and taxonomic classification.</title>
        <authorList>
            <person name="Goeker M."/>
        </authorList>
    </citation>
    <scope>NUCLEOTIDE SEQUENCE [LARGE SCALE GENOMIC DNA]</scope>
    <source>
        <strain evidence="2 3">DSM 24738</strain>
    </source>
</reference>